<reference evidence="1 2" key="1">
    <citation type="journal article" date="2016" name="DNA Res.">
        <title>Genome sequence of Aspergillus luchuensis NBRC 4314.</title>
        <authorList>
            <person name="Yamada O."/>
            <person name="Machida M."/>
            <person name="Hosoyama A."/>
            <person name="Goto M."/>
            <person name="Takahashi T."/>
            <person name="Futagami T."/>
            <person name="Yamagata Y."/>
            <person name="Takeuchi M."/>
            <person name="Kobayashi T."/>
            <person name="Koike H."/>
            <person name="Abe K."/>
            <person name="Asai K."/>
            <person name="Arita M."/>
            <person name="Fujita N."/>
            <person name="Fukuda K."/>
            <person name="Higa K."/>
            <person name="Horikawa H."/>
            <person name="Ishikawa T."/>
            <person name="Jinno K."/>
            <person name="Kato Y."/>
            <person name="Kirimura K."/>
            <person name="Mizutani O."/>
            <person name="Nakasone K."/>
            <person name="Sano M."/>
            <person name="Shiraishi Y."/>
            <person name="Tsukahara M."/>
            <person name="Gomi K."/>
        </authorList>
    </citation>
    <scope>NUCLEOTIDE SEQUENCE [LARGE SCALE GENOMIC DNA]</scope>
    <source>
        <strain evidence="1 2">RIB 2604</strain>
    </source>
</reference>
<accession>A0A146F2M3</accession>
<evidence type="ECO:0000313" key="1">
    <source>
        <dbReference type="EMBL" id="GAT19981.1"/>
    </source>
</evidence>
<reference evidence="2" key="2">
    <citation type="submission" date="2016-02" db="EMBL/GenBank/DDBJ databases">
        <title>Genome sequencing of Aspergillus luchuensis NBRC 4314.</title>
        <authorList>
            <person name="Yamada O."/>
        </authorList>
    </citation>
    <scope>NUCLEOTIDE SEQUENCE [LARGE SCALE GENOMIC DNA]</scope>
    <source>
        <strain evidence="2">RIB 2604</strain>
    </source>
</reference>
<dbReference type="EMBL" id="BCWF01000006">
    <property type="protein sequence ID" value="GAT19981.1"/>
    <property type="molecule type" value="Genomic_DNA"/>
</dbReference>
<protein>
    <submittedName>
        <fullName evidence="1">Uncharacterized protein</fullName>
    </submittedName>
</protein>
<sequence length="61" mass="6933">MAPWDDFDSIFYFNKNFTYDGKVIEQIVANRRALENQLFADRLLGLLGVKAGILPPHPAPK</sequence>
<organism evidence="1 2">
    <name type="scientific">Aspergillus kawachii</name>
    <name type="common">White koji mold</name>
    <name type="synonym">Aspergillus awamori var. kawachi</name>
    <dbReference type="NCBI Taxonomy" id="1069201"/>
    <lineage>
        <taxon>Eukaryota</taxon>
        <taxon>Fungi</taxon>
        <taxon>Dikarya</taxon>
        <taxon>Ascomycota</taxon>
        <taxon>Pezizomycotina</taxon>
        <taxon>Eurotiomycetes</taxon>
        <taxon>Eurotiomycetidae</taxon>
        <taxon>Eurotiales</taxon>
        <taxon>Aspergillaceae</taxon>
        <taxon>Aspergillus</taxon>
        <taxon>Aspergillus subgen. Circumdati</taxon>
    </lineage>
</organism>
<dbReference type="Proteomes" id="UP000075230">
    <property type="component" value="Unassembled WGS sequence"/>
</dbReference>
<proteinExistence type="predicted"/>
<gene>
    <name evidence="1" type="ORF">RIB2604_00605650</name>
</gene>
<dbReference type="AlphaFoldDB" id="A0A146F2M3"/>
<dbReference type="VEuPathDB" id="FungiDB:ASPFODRAFT_29156"/>
<comment type="caution">
    <text evidence="1">The sequence shown here is derived from an EMBL/GenBank/DDBJ whole genome shotgun (WGS) entry which is preliminary data.</text>
</comment>
<evidence type="ECO:0000313" key="2">
    <source>
        <dbReference type="Proteomes" id="UP000075230"/>
    </source>
</evidence>
<name>A0A146F2M3_ASPKA</name>